<comment type="caution">
    <text evidence="1">The sequence shown here is derived from an EMBL/GenBank/DDBJ whole genome shotgun (WGS) entry which is preliminary data.</text>
</comment>
<reference evidence="1 2" key="1">
    <citation type="submission" date="2020-08" db="EMBL/GenBank/DDBJ databases">
        <title>Genomic Encyclopedia of Type Strains, Phase III (KMG-III): the genomes of soil and plant-associated and newly described type strains.</title>
        <authorList>
            <person name="Whitman W."/>
        </authorList>
    </citation>
    <scope>NUCLEOTIDE SEQUENCE [LARGE SCALE GENOMIC DNA]</scope>
    <source>
        <strain evidence="1 2">CECT 8712</strain>
    </source>
</reference>
<dbReference type="AlphaFoldDB" id="A0A841IVP4"/>
<dbReference type="Proteomes" id="UP000536604">
    <property type="component" value="Unassembled WGS sequence"/>
</dbReference>
<sequence>MREWHTGIAEKLSRVEWSSRSQRRRSQARLVQEYLRRSALWSLEIGGGGWPFFDIAESIDPGIRATDEAISEALDILPSLSTFYVRRTVEWSIHFSVLRDSKKDMPNLPCPFEPLLTVYYRGDFINYTPDGLIEVDGINVPRGNKNRYAKIKPFEHISPEALEKFDKEYEERKSQ</sequence>
<protein>
    <submittedName>
        <fullName evidence="1">Uncharacterized protein</fullName>
    </submittedName>
</protein>
<dbReference type="EMBL" id="JACHJO010000006">
    <property type="protein sequence ID" value="MBB6120268.1"/>
    <property type="molecule type" value="Genomic_DNA"/>
</dbReference>
<accession>A0A841IVP4</accession>
<evidence type="ECO:0000313" key="2">
    <source>
        <dbReference type="Proteomes" id="UP000536604"/>
    </source>
</evidence>
<dbReference type="RefSeq" id="WP_184291185.1">
    <property type="nucleotide sequence ID" value="NZ_JACHJO010000006.1"/>
</dbReference>
<proteinExistence type="predicted"/>
<name>A0A841IVP4_9ACTN</name>
<gene>
    <name evidence="1" type="ORF">FHS13_002220</name>
</gene>
<keyword evidence="2" id="KW-1185">Reference proteome</keyword>
<organism evidence="1 2">
    <name type="scientific">Nocardiopsis algeriensis</name>
    <dbReference type="NCBI Taxonomy" id="1478215"/>
    <lineage>
        <taxon>Bacteria</taxon>
        <taxon>Bacillati</taxon>
        <taxon>Actinomycetota</taxon>
        <taxon>Actinomycetes</taxon>
        <taxon>Streptosporangiales</taxon>
        <taxon>Nocardiopsidaceae</taxon>
        <taxon>Nocardiopsis</taxon>
    </lineage>
</organism>
<evidence type="ECO:0000313" key="1">
    <source>
        <dbReference type="EMBL" id="MBB6120268.1"/>
    </source>
</evidence>